<comment type="catalytic activity">
    <reaction evidence="4 5">
        <text>[thioredoxin]-disulfide + L-methionine + H2O = L-methionine (S)-S-oxide + [thioredoxin]-dithiol</text>
        <dbReference type="Rhea" id="RHEA:19993"/>
        <dbReference type="Rhea" id="RHEA-COMP:10698"/>
        <dbReference type="Rhea" id="RHEA-COMP:10700"/>
        <dbReference type="ChEBI" id="CHEBI:15377"/>
        <dbReference type="ChEBI" id="CHEBI:29950"/>
        <dbReference type="ChEBI" id="CHEBI:50058"/>
        <dbReference type="ChEBI" id="CHEBI:57844"/>
        <dbReference type="ChEBI" id="CHEBI:58772"/>
        <dbReference type="EC" id="1.8.4.11"/>
    </reaction>
</comment>
<dbReference type="OrthoDB" id="4174719at2"/>
<evidence type="ECO:0000313" key="7">
    <source>
        <dbReference type="EMBL" id="KGX92972.1"/>
    </source>
</evidence>
<name>A0A0A5IAW6_9BACI</name>
<evidence type="ECO:0000313" key="8">
    <source>
        <dbReference type="Proteomes" id="UP000030528"/>
    </source>
</evidence>
<comment type="function">
    <text evidence="5">Has an important function as a repair enzyme for proteins that have been inactivated by oxidation. Catalyzes the reversible oxidation-reduction of methionine sulfoxide in proteins to methionine.</text>
</comment>
<dbReference type="PANTHER" id="PTHR43774">
    <property type="entry name" value="PEPTIDE METHIONINE SULFOXIDE REDUCTASE"/>
    <property type="match status" value="1"/>
</dbReference>
<comment type="caution">
    <text evidence="7">The sequence shown here is derived from an EMBL/GenBank/DDBJ whole genome shotgun (WGS) entry which is preliminary data.</text>
</comment>
<dbReference type="InterPro" id="IPR036509">
    <property type="entry name" value="Met_Sox_Rdtase_MsrA_sf"/>
</dbReference>
<dbReference type="eggNOG" id="COG0225">
    <property type="taxonomic scope" value="Bacteria"/>
</dbReference>
<protein>
    <recommendedName>
        <fullName evidence="5">Peptide methionine sulfoxide reductase MsrA</fullName>
        <shortName evidence="5">Protein-methionine-S-oxide reductase</shortName>
        <ecNumber evidence="5">1.8.4.11</ecNumber>
    </recommendedName>
    <alternativeName>
        <fullName evidence="5">Peptide-methionine (S)-S-oxide reductase</fullName>
        <shortName evidence="5">Peptide Met(O) reductase</shortName>
    </alternativeName>
</protein>
<dbReference type="NCBIfam" id="TIGR00401">
    <property type="entry name" value="msrA"/>
    <property type="match status" value="1"/>
</dbReference>
<dbReference type="Pfam" id="PF01625">
    <property type="entry name" value="PMSR"/>
    <property type="match status" value="1"/>
</dbReference>
<dbReference type="Proteomes" id="UP000030528">
    <property type="component" value="Unassembled WGS sequence"/>
</dbReference>
<keyword evidence="8" id="KW-1185">Reference proteome</keyword>
<dbReference type="STRING" id="1385510.GCA_000425205_01619"/>
<dbReference type="InterPro" id="IPR002569">
    <property type="entry name" value="Met_Sox_Rdtase_MsrA_dom"/>
</dbReference>
<gene>
    <name evidence="5" type="primary">msrA</name>
    <name evidence="7" type="ORF">N781_13940</name>
</gene>
<evidence type="ECO:0000256" key="2">
    <source>
        <dbReference type="ARBA" id="ARBA00023002"/>
    </source>
</evidence>
<dbReference type="SUPFAM" id="SSF55068">
    <property type="entry name" value="Peptide methionine sulfoxide reductase"/>
    <property type="match status" value="1"/>
</dbReference>
<feature type="domain" description="Peptide methionine sulphoxide reductase MsrA" evidence="6">
    <location>
        <begin position="3"/>
        <end position="151"/>
    </location>
</feature>
<reference evidence="7 8" key="1">
    <citation type="submission" date="2013-08" db="EMBL/GenBank/DDBJ databases">
        <authorList>
            <person name="Huang J."/>
            <person name="Wang G."/>
        </authorList>
    </citation>
    <scope>NUCLEOTIDE SEQUENCE [LARGE SCALE GENOMIC DNA]</scope>
    <source>
        <strain evidence="7 8">JSM 076056</strain>
    </source>
</reference>
<dbReference type="EC" id="1.8.4.11" evidence="5"/>
<evidence type="ECO:0000259" key="6">
    <source>
        <dbReference type="Pfam" id="PF01625"/>
    </source>
</evidence>
<keyword evidence="2 5" id="KW-0560">Oxidoreductase</keyword>
<feature type="active site" evidence="5">
    <location>
        <position position="10"/>
    </location>
</feature>
<dbReference type="GO" id="GO:0008113">
    <property type="term" value="F:peptide-methionine (S)-S-oxide reductase activity"/>
    <property type="evidence" value="ECO:0007669"/>
    <property type="project" value="UniProtKB-UniRule"/>
</dbReference>
<evidence type="ECO:0000256" key="3">
    <source>
        <dbReference type="ARBA" id="ARBA00047806"/>
    </source>
</evidence>
<comment type="catalytic activity">
    <reaction evidence="3 5">
        <text>L-methionyl-[protein] + [thioredoxin]-disulfide + H2O = L-methionyl-(S)-S-oxide-[protein] + [thioredoxin]-dithiol</text>
        <dbReference type="Rhea" id="RHEA:14217"/>
        <dbReference type="Rhea" id="RHEA-COMP:10698"/>
        <dbReference type="Rhea" id="RHEA-COMP:10700"/>
        <dbReference type="Rhea" id="RHEA-COMP:12313"/>
        <dbReference type="Rhea" id="RHEA-COMP:12315"/>
        <dbReference type="ChEBI" id="CHEBI:15377"/>
        <dbReference type="ChEBI" id="CHEBI:16044"/>
        <dbReference type="ChEBI" id="CHEBI:29950"/>
        <dbReference type="ChEBI" id="CHEBI:44120"/>
        <dbReference type="ChEBI" id="CHEBI:50058"/>
        <dbReference type="EC" id="1.8.4.11"/>
    </reaction>
</comment>
<dbReference type="AlphaFoldDB" id="A0A0A5IAW6"/>
<accession>A0A0A5IAW6</accession>
<evidence type="ECO:0000256" key="4">
    <source>
        <dbReference type="ARBA" id="ARBA00048782"/>
    </source>
</evidence>
<proteinExistence type="inferred from homology"/>
<evidence type="ECO:0000256" key="5">
    <source>
        <dbReference type="HAMAP-Rule" id="MF_01401"/>
    </source>
</evidence>
<comment type="similarity">
    <text evidence="1 5">Belongs to the MsrA Met sulfoxide reductase family.</text>
</comment>
<dbReference type="PANTHER" id="PTHR43774:SF1">
    <property type="entry name" value="PEPTIDE METHIONINE SULFOXIDE REDUCTASE MSRA 2"/>
    <property type="match status" value="1"/>
</dbReference>
<evidence type="ECO:0000256" key="1">
    <source>
        <dbReference type="ARBA" id="ARBA00005591"/>
    </source>
</evidence>
<sequence>MATALFAAGCFWGVEAFFERLDGVTATRVGYAGGNIEAPSYEHVKTGTTGHAETTKVEFDPSVITYEQLVDTFFECHDPTTLNRQGEDVGHQYRSVIFYLNEDQKQIAQEKISEWDQKGIFKNKIVTEVTAEQPFYEAEEYHQKYFQKNGTLSCGIG</sequence>
<dbReference type="Gene3D" id="3.30.1060.10">
    <property type="entry name" value="Peptide methionine sulphoxide reductase MsrA"/>
    <property type="match status" value="1"/>
</dbReference>
<dbReference type="HAMAP" id="MF_01401">
    <property type="entry name" value="MsrA"/>
    <property type="match status" value="1"/>
</dbReference>
<dbReference type="GO" id="GO:0033744">
    <property type="term" value="F:L-methionine:thioredoxin-disulfide S-oxidoreductase activity"/>
    <property type="evidence" value="ECO:0007669"/>
    <property type="project" value="RHEA"/>
</dbReference>
<dbReference type="RefSeq" id="WP_026800050.1">
    <property type="nucleotide sequence ID" value="NZ_AULI01000006.1"/>
</dbReference>
<dbReference type="EMBL" id="AVPE01000004">
    <property type="protein sequence ID" value="KGX92972.1"/>
    <property type="molecule type" value="Genomic_DNA"/>
</dbReference>
<organism evidence="7 8">
    <name type="scientific">Pontibacillus halophilus JSM 076056 = DSM 19796</name>
    <dbReference type="NCBI Taxonomy" id="1385510"/>
    <lineage>
        <taxon>Bacteria</taxon>
        <taxon>Bacillati</taxon>
        <taxon>Bacillota</taxon>
        <taxon>Bacilli</taxon>
        <taxon>Bacillales</taxon>
        <taxon>Bacillaceae</taxon>
        <taxon>Pontibacillus</taxon>
    </lineage>
</organism>